<dbReference type="eggNOG" id="KOG4297">
    <property type="taxonomic scope" value="Eukaryota"/>
</dbReference>
<evidence type="ECO:0000313" key="6">
    <source>
        <dbReference type="Ensembl" id="ENSPFOP00000000197.2"/>
    </source>
</evidence>
<dbReference type="PANTHER" id="PTHR45710">
    <property type="entry name" value="C-TYPE LECTIN DOMAIN-CONTAINING PROTEIN 180"/>
    <property type="match status" value="1"/>
</dbReference>
<dbReference type="InterPro" id="IPR050828">
    <property type="entry name" value="C-type_lectin/matrix_domain"/>
</dbReference>
<organism evidence="6 7">
    <name type="scientific">Poecilia formosa</name>
    <name type="common">Amazon molly</name>
    <name type="synonym">Limia formosa</name>
    <dbReference type="NCBI Taxonomy" id="48698"/>
    <lineage>
        <taxon>Eukaryota</taxon>
        <taxon>Metazoa</taxon>
        <taxon>Chordata</taxon>
        <taxon>Craniata</taxon>
        <taxon>Vertebrata</taxon>
        <taxon>Euteleostomi</taxon>
        <taxon>Actinopterygii</taxon>
        <taxon>Neopterygii</taxon>
        <taxon>Teleostei</taxon>
        <taxon>Neoteleostei</taxon>
        <taxon>Acanthomorphata</taxon>
        <taxon>Ovalentaria</taxon>
        <taxon>Atherinomorphae</taxon>
        <taxon>Cyprinodontiformes</taxon>
        <taxon>Poeciliidae</taxon>
        <taxon>Poeciliinae</taxon>
        <taxon>Poecilia</taxon>
    </lineage>
</organism>
<feature type="region of interest" description="Disordered" evidence="3">
    <location>
        <begin position="1"/>
        <end position="40"/>
    </location>
</feature>
<feature type="coiled-coil region" evidence="2">
    <location>
        <begin position="68"/>
        <end position="95"/>
    </location>
</feature>
<evidence type="ECO:0000313" key="7">
    <source>
        <dbReference type="Proteomes" id="UP000028760"/>
    </source>
</evidence>
<keyword evidence="2" id="KW-0175">Coiled coil</keyword>
<reference evidence="7" key="1">
    <citation type="submission" date="2013-10" db="EMBL/GenBank/DDBJ databases">
        <authorList>
            <person name="Schartl M."/>
            <person name="Warren W."/>
        </authorList>
    </citation>
    <scope>NUCLEOTIDE SEQUENCE [LARGE SCALE GENOMIC DNA]</scope>
    <source>
        <strain evidence="7">female</strain>
    </source>
</reference>
<name>A0A087X344_POEFO</name>
<evidence type="ECO:0000256" key="3">
    <source>
        <dbReference type="SAM" id="MobiDB-lite"/>
    </source>
</evidence>
<dbReference type="InterPro" id="IPR016186">
    <property type="entry name" value="C-type_lectin-like/link_sf"/>
</dbReference>
<dbReference type="PROSITE" id="PS50041">
    <property type="entry name" value="C_TYPE_LECTIN_2"/>
    <property type="match status" value="1"/>
</dbReference>
<dbReference type="GeneTree" id="ENSGT01030000234575"/>
<evidence type="ECO:0000259" key="5">
    <source>
        <dbReference type="PROSITE" id="PS50041"/>
    </source>
</evidence>
<dbReference type="EMBL" id="AYCK01019578">
    <property type="status" value="NOT_ANNOTATED_CDS"/>
    <property type="molecule type" value="Genomic_DNA"/>
</dbReference>
<keyword evidence="4" id="KW-0472">Membrane</keyword>
<dbReference type="EMBL" id="AYCK01019577">
    <property type="status" value="NOT_ANNOTATED_CDS"/>
    <property type="molecule type" value="Genomic_DNA"/>
</dbReference>
<evidence type="ECO:0000256" key="1">
    <source>
        <dbReference type="ARBA" id="ARBA00004401"/>
    </source>
</evidence>
<keyword evidence="4" id="KW-0812">Transmembrane</keyword>
<dbReference type="Ensembl" id="ENSPFOT00000000198.2">
    <property type="protein sequence ID" value="ENSPFOP00000000197.2"/>
    <property type="gene ID" value="ENSPFOG00000000215.2"/>
</dbReference>
<dbReference type="InterPro" id="IPR016187">
    <property type="entry name" value="CTDL_fold"/>
</dbReference>
<feature type="transmembrane region" description="Helical" evidence="4">
    <location>
        <begin position="45"/>
        <end position="66"/>
    </location>
</feature>
<dbReference type="GO" id="GO:0005886">
    <property type="term" value="C:plasma membrane"/>
    <property type="evidence" value="ECO:0007669"/>
    <property type="project" value="UniProtKB-SubCell"/>
</dbReference>
<feature type="domain" description="C-type lectin" evidence="5">
    <location>
        <begin position="224"/>
        <end position="341"/>
    </location>
</feature>
<protein>
    <recommendedName>
        <fullName evidence="5">C-type lectin domain-containing protein</fullName>
    </recommendedName>
</protein>
<dbReference type="SMART" id="SM00034">
    <property type="entry name" value="CLECT"/>
    <property type="match status" value="1"/>
</dbReference>
<dbReference type="InterPro" id="IPR001304">
    <property type="entry name" value="C-type_lectin-like"/>
</dbReference>
<dbReference type="Pfam" id="PF00059">
    <property type="entry name" value="Lectin_C"/>
    <property type="match status" value="1"/>
</dbReference>
<reference evidence="6" key="3">
    <citation type="submission" date="2025-09" db="UniProtKB">
        <authorList>
            <consortium name="Ensembl"/>
        </authorList>
    </citation>
    <scope>IDENTIFICATION</scope>
</reference>
<dbReference type="EMBL" id="AYCK01019576">
    <property type="status" value="NOT_ANNOTATED_CDS"/>
    <property type="molecule type" value="Genomic_DNA"/>
</dbReference>
<dbReference type="PANTHER" id="PTHR45710:SF26">
    <property type="entry name" value="RH26557P"/>
    <property type="match status" value="1"/>
</dbReference>
<evidence type="ECO:0000256" key="4">
    <source>
        <dbReference type="SAM" id="Phobius"/>
    </source>
</evidence>
<comment type="subcellular location">
    <subcellularLocation>
        <location evidence="1">Cell membrane</location>
        <topology evidence="1">Single-pass type II membrane protein</topology>
    </subcellularLocation>
</comment>
<dbReference type="Gene3D" id="3.10.100.10">
    <property type="entry name" value="Mannose-Binding Protein A, subunit A"/>
    <property type="match status" value="1"/>
</dbReference>
<keyword evidence="7" id="KW-1185">Reference proteome</keyword>
<dbReference type="STRING" id="48698.ENSPFOP00000000197"/>
<dbReference type="AlphaFoldDB" id="A0A087X344"/>
<sequence length="361" mass="42717">MDDSGDSDSYPAVTSNNRKYSRESEAAAEEEEEKEQTSSSLQSRIYLAGLGIFCILVAGTAIYMSVEINKQQEKINDLTTEKRKITEQRKIMKNQELSRVSQAGEELFRKKEELSHMRTTLQLVKGDRALLRREMEELSRETEQLSQKTDELNQLYKEKDELSHARDKLTQEIERLTRERDKLSQEREELKESLEFIQKFDTFSVKDNCPNKRCKPCLQDWIIFKKKCYLFYNEPAPWKTWEQSRRFCQDRRADLVVIDDLEEQEFVNKHINHDKHNGYWMGLQHLNSKWTWVDGRADTLGFWMKQTVTTPAPKALVVPRQNPSESWKKADNVFLNKFICEHNARLRDFVLEPPELLVPEW</sequence>
<feature type="coiled-coil region" evidence="2">
    <location>
        <begin position="121"/>
        <end position="200"/>
    </location>
</feature>
<evidence type="ECO:0000256" key="2">
    <source>
        <dbReference type="SAM" id="Coils"/>
    </source>
</evidence>
<reference evidence="6" key="2">
    <citation type="submission" date="2025-08" db="UniProtKB">
        <authorList>
            <consortium name="Ensembl"/>
        </authorList>
    </citation>
    <scope>IDENTIFICATION</scope>
</reference>
<keyword evidence="4" id="KW-1133">Transmembrane helix</keyword>
<dbReference type="Proteomes" id="UP000028760">
    <property type="component" value="Unassembled WGS sequence"/>
</dbReference>
<accession>A0A087X344</accession>
<proteinExistence type="predicted"/>
<dbReference type="Gene3D" id="1.10.287.1490">
    <property type="match status" value="1"/>
</dbReference>
<dbReference type="EMBL" id="AYCK01019579">
    <property type="status" value="NOT_ANNOTATED_CDS"/>
    <property type="molecule type" value="Genomic_DNA"/>
</dbReference>
<dbReference type="SUPFAM" id="SSF56436">
    <property type="entry name" value="C-type lectin-like"/>
    <property type="match status" value="1"/>
</dbReference>